<keyword evidence="8" id="KW-0411">Iron-sulfur</keyword>
<keyword evidence="15" id="KW-1185">Reference proteome</keyword>
<dbReference type="SUPFAM" id="SSF81502">
    <property type="entry name" value="ISP transmembrane anchor"/>
    <property type="match status" value="1"/>
</dbReference>
<evidence type="ECO:0000313" key="14">
    <source>
        <dbReference type="EMBL" id="KAH3775315.1"/>
    </source>
</evidence>
<evidence type="ECO:0000256" key="4">
    <source>
        <dbReference type="ARBA" id="ARBA00022714"/>
    </source>
</evidence>
<keyword evidence="3" id="KW-0812">Transmembrane</keyword>
<evidence type="ECO:0000256" key="10">
    <source>
        <dbReference type="ARBA" id="ARBA00023157"/>
    </source>
</evidence>
<protein>
    <recommendedName>
        <fullName evidence="11">Cytochrome b-c1 complex subunit Rieske, mitochondrial</fullName>
        <ecNumber evidence="11">7.1.1.8</ecNumber>
    </recommendedName>
</protein>
<comment type="catalytic activity">
    <reaction evidence="11">
        <text>a quinol + 2 Fe(III)-[cytochrome c](out) = a quinone + 2 Fe(II)-[cytochrome c](out) + 2 H(+)(out)</text>
        <dbReference type="Rhea" id="RHEA:11484"/>
        <dbReference type="Rhea" id="RHEA-COMP:10350"/>
        <dbReference type="Rhea" id="RHEA-COMP:14399"/>
        <dbReference type="ChEBI" id="CHEBI:15378"/>
        <dbReference type="ChEBI" id="CHEBI:24646"/>
        <dbReference type="ChEBI" id="CHEBI:29033"/>
        <dbReference type="ChEBI" id="CHEBI:29034"/>
        <dbReference type="ChEBI" id="CHEBI:132124"/>
        <dbReference type="EC" id="7.1.1.8"/>
    </reaction>
</comment>
<keyword evidence="12" id="KW-0679">Respiratory chain</keyword>
<keyword evidence="11" id="KW-0813">Transport</keyword>
<dbReference type="InterPro" id="IPR036922">
    <property type="entry name" value="Rieske_2Fe-2S_sf"/>
</dbReference>
<dbReference type="Gene3D" id="2.102.10.10">
    <property type="entry name" value="Rieske [2Fe-2S] iron-sulphur domain"/>
    <property type="match status" value="1"/>
</dbReference>
<proteinExistence type="inferred from homology"/>
<evidence type="ECO:0000256" key="3">
    <source>
        <dbReference type="ARBA" id="ARBA00022692"/>
    </source>
</evidence>
<keyword evidence="12" id="KW-0496">Mitochondrion</keyword>
<dbReference type="InterPro" id="IPR005805">
    <property type="entry name" value="Rieske_Fe-S_prot_C"/>
</dbReference>
<accession>A0A9D4E9Z3</accession>
<dbReference type="GO" id="GO:0051537">
    <property type="term" value="F:2 iron, 2 sulfur cluster binding"/>
    <property type="evidence" value="ECO:0007669"/>
    <property type="project" value="UniProtKB-KW"/>
</dbReference>
<dbReference type="Gene3D" id="1.20.5.270">
    <property type="entry name" value="Ubiquinol cytochrome reductase, transmembrane domain"/>
    <property type="match status" value="1"/>
</dbReference>
<dbReference type="InterPro" id="IPR004192">
    <property type="entry name" value="Rieske_TM"/>
</dbReference>
<evidence type="ECO:0000256" key="12">
    <source>
        <dbReference type="RuleBase" id="RU004495"/>
    </source>
</evidence>
<keyword evidence="6" id="KW-1133">Transmembrane helix</keyword>
<dbReference type="InterPro" id="IPR006317">
    <property type="entry name" value="Ubiquinol_cyt_c_Rdtase_Fe-S-su"/>
</dbReference>
<keyword evidence="11" id="KW-0249">Electron transport</keyword>
<dbReference type="AlphaFoldDB" id="A0A9D4E9Z3"/>
<dbReference type="FunFam" id="2.102.10.10:FF:000001">
    <property type="entry name" value="Cytochrome b-c1 complex subunit Rieske, mitochondrial"/>
    <property type="match status" value="1"/>
</dbReference>
<dbReference type="InterPro" id="IPR017941">
    <property type="entry name" value="Rieske_2Fe-2S"/>
</dbReference>
<comment type="caution">
    <text evidence="14">The sequence shown here is derived from an EMBL/GenBank/DDBJ whole genome shotgun (WGS) entry which is preliminary data.</text>
</comment>
<organism evidence="14 15">
    <name type="scientific">Dreissena polymorpha</name>
    <name type="common">Zebra mussel</name>
    <name type="synonym">Mytilus polymorpha</name>
    <dbReference type="NCBI Taxonomy" id="45954"/>
    <lineage>
        <taxon>Eukaryota</taxon>
        <taxon>Metazoa</taxon>
        <taxon>Spiralia</taxon>
        <taxon>Lophotrochozoa</taxon>
        <taxon>Mollusca</taxon>
        <taxon>Bivalvia</taxon>
        <taxon>Autobranchia</taxon>
        <taxon>Heteroconchia</taxon>
        <taxon>Euheterodonta</taxon>
        <taxon>Imparidentia</taxon>
        <taxon>Neoheterodontei</taxon>
        <taxon>Myida</taxon>
        <taxon>Dreissenoidea</taxon>
        <taxon>Dreissenidae</taxon>
        <taxon>Dreissena</taxon>
    </lineage>
</organism>
<dbReference type="Pfam" id="PF00355">
    <property type="entry name" value="Rieske"/>
    <property type="match status" value="1"/>
</dbReference>
<dbReference type="PANTHER" id="PTHR10134">
    <property type="entry name" value="CYTOCHROME B-C1 COMPLEX SUBUNIT RIESKE, MITOCHONDRIAL"/>
    <property type="match status" value="1"/>
</dbReference>
<comment type="cofactor">
    <cofactor evidence="11">
        <name>[2Fe-2S] cluster</name>
        <dbReference type="ChEBI" id="CHEBI:190135"/>
    </cofactor>
    <text evidence="11">Binds 1 [2Fe-2S] cluster per subunit.</text>
</comment>
<dbReference type="PRINTS" id="PR00162">
    <property type="entry name" value="RIESKE"/>
</dbReference>
<evidence type="ECO:0000256" key="2">
    <source>
        <dbReference type="ARBA" id="ARBA00010651"/>
    </source>
</evidence>
<dbReference type="EMBL" id="JAIWYP010000009">
    <property type="protein sequence ID" value="KAH3775315.1"/>
    <property type="molecule type" value="Genomic_DNA"/>
</dbReference>
<evidence type="ECO:0000256" key="9">
    <source>
        <dbReference type="ARBA" id="ARBA00023136"/>
    </source>
</evidence>
<dbReference type="GO" id="GO:0005743">
    <property type="term" value="C:mitochondrial inner membrane"/>
    <property type="evidence" value="ECO:0007669"/>
    <property type="project" value="UniProtKB-SubCell"/>
</dbReference>
<keyword evidence="7" id="KW-0408">Iron</keyword>
<comment type="similarity">
    <text evidence="2">Belongs to the Rieske iron-sulfur protein family.</text>
</comment>
<dbReference type="Proteomes" id="UP000828390">
    <property type="component" value="Unassembled WGS sequence"/>
</dbReference>
<dbReference type="CDD" id="cd03470">
    <property type="entry name" value="Rieske_cytochrome_bc1"/>
    <property type="match status" value="1"/>
</dbReference>
<keyword evidence="10" id="KW-1015">Disulfide bond</keyword>
<evidence type="ECO:0000256" key="1">
    <source>
        <dbReference type="ARBA" id="ARBA00004167"/>
    </source>
</evidence>
<dbReference type="InterPro" id="IPR037008">
    <property type="entry name" value="bc1_Rieske_TM_sf"/>
</dbReference>
<dbReference type="SUPFAM" id="SSF50022">
    <property type="entry name" value="ISP domain"/>
    <property type="match status" value="1"/>
</dbReference>
<evidence type="ECO:0000256" key="6">
    <source>
        <dbReference type="ARBA" id="ARBA00022989"/>
    </source>
</evidence>
<sequence length="259" mass="28162">MISIPKSSGLTACSQIVPAFRSQLVNVIPKKKPFVPKCKPGIHPLPTAAISACTGLTGGSQVRFSHTDVRVPDVDDYRRHGNVSNTDKNKGQEDAKLFTYLMAAGFGTAGVYAGKDVVYGVVSSISATKDILAMAKVEVSMADIPEGKTMIFKWRGKPLFIRHRTAEEIEAEQNVDLTTLRDPQHDTDRCKDPKFLICVGICTHLGCVPVAEAGDFNGYYCPCHGSHYDASGRIRKGPAPLNLDVPFYEYTEENSVVVG</sequence>
<keyword evidence="9" id="KW-0472">Membrane</keyword>
<dbReference type="InterPro" id="IPR014349">
    <property type="entry name" value="Rieske_Fe-S_prot"/>
</dbReference>
<keyword evidence="4" id="KW-0001">2Fe-2S</keyword>
<evidence type="ECO:0000256" key="8">
    <source>
        <dbReference type="ARBA" id="ARBA00023014"/>
    </source>
</evidence>
<evidence type="ECO:0000256" key="11">
    <source>
        <dbReference type="RuleBase" id="RU004494"/>
    </source>
</evidence>
<dbReference type="NCBIfam" id="TIGR01416">
    <property type="entry name" value="Rieske_proteo"/>
    <property type="match status" value="1"/>
</dbReference>
<comment type="miscellaneous">
    <text evidence="11">The Rieske protein is a high potential 2Fe-2S protein.</text>
</comment>
<gene>
    <name evidence="14" type="ORF">DPMN_176716</name>
</gene>
<dbReference type="EC" id="7.1.1.8" evidence="11"/>
<reference evidence="14" key="1">
    <citation type="journal article" date="2019" name="bioRxiv">
        <title>The Genome of the Zebra Mussel, Dreissena polymorpha: A Resource for Invasive Species Research.</title>
        <authorList>
            <person name="McCartney M.A."/>
            <person name="Auch B."/>
            <person name="Kono T."/>
            <person name="Mallez S."/>
            <person name="Zhang Y."/>
            <person name="Obille A."/>
            <person name="Becker A."/>
            <person name="Abrahante J.E."/>
            <person name="Garbe J."/>
            <person name="Badalamenti J.P."/>
            <person name="Herman A."/>
            <person name="Mangelson H."/>
            <person name="Liachko I."/>
            <person name="Sullivan S."/>
            <person name="Sone E.D."/>
            <person name="Koren S."/>
            <person name="Silverstein K.A.T."/>
            <person name="Beckman K.B."/>
            <person name="Gohl D.M."/>
        </authorList>
    </citation>
    <scope>NUCLEOTIDE SEQUENCE</scope>
    <source>
        <strain evidence="14">Duluth1</strain>
        <tissue evidence="14">Whole animal</tissue>
    </source>
</reference>
<evidence type="ECO:0000256" key="7">
    <source>
        <dbReference type="ARBA" id="ARBA00023004"/>
    </source>
</evidence>
<name>A0A9D4E9Z3_DREPO</name>
<comment type="subcellular location">
    <subcellularLocation>
        <location evidence="1">Membrane</location>
        <topology evidence="1">Single-pass membrane protein</topology>
    </subcellularLocation>
    <subcellularLocation>
        <location evidence="12">Mitochondrion inner membrane</location>
    </subcellularLocation>
</comment>
<evidence type="ECO:0000313" key="15">
    <source>
        <dbReference type="Proteomes" id="UP000828390"/>
    </source>
</evidence>
<evidence type="ECO:0000256" key="5">
    <source>
        <dbReference type="ARBA" id="ARBA00022723"/>
    </source>
</evidence>
<dbReference type="Pfam" id="PF02921">
    <property type="entry name" value="UCR_TM"/>
    <property type="match status" value="1"/>
</dbReference>
<reference evidence="14" key="2">
    <citation type="submission" date="2020-11" db="EMBL/GenBank/DDBJ databases">
        <authorList>
            <person name="McCartney M.A."/>
            <person name="Auch B."/>
            <person name="Kono T."/>
            <person name="Mallez S."/>
            <person name="Becker A."/>
            <person name="Gohl D.M."/>
            <person name="Silverstein K.A.T."/>
            <person name="Koren S."/>
            <person name="Bechman K.B."/>
            <person name="Herman A."/>
            <person name="Abrahante J.E."/>
            <person name="Garbe J."/>
        </authorList>
    </citation>
    <scope>NUCLEOTIDE SEQUENCE</scope>
    <source>
        <strain evidence="14">Duluth1</strain>
        <tissue evidence="14">Whole animal</tissue>
    </source>
</reference>
<dbReference type="PROSITE" id="PS51296">
    <property type="entry name" value="RIESKE"/>
    <property type="match status" value="1"/>
</dbReference>
<evidence type="ECO:0000259" key="13">
    <source>
        <dbReference type="PROSITE" id="PS51296"/>
    </source>
</evidence>
<dbReference type="OrthoDB" id="1637982at2759"/>
<feature type="domain" description="Rieske" evidence="13">
    <location>
        <begin position="162"/>
        <end position="257"/>
    </location>
</feature>
<dbReference type="GO" id="GO:0046872">
    <property type="term" value="F:metal ion binding"/>
    <property type="evidence" value="ECO:0007669"/>
    <property type="project" value="UniProtKB-KW"/>
</dbReference>
<dbReference type="GO" id="GO:0008121">
    <property type="term" value="F:quinol-cytochrome-c reductase activity"/>
    <property type="evidence" value="ECO:0007669"/>
    <property type="project" value="UniProtKB-EC"/>
</dbReference>
<keyword evidence="5" id="KW-0479">Metal-binding</keyword>